<dbReference type="Pfam" id="PF13489">
    <property type="entry name" value="Methyltransf_23"/>
    <property type="match status" value="1"/>
</dbReference>
<dbReference type="STRING" id="655863.F0X9J9"/>
<dbReference type="GO" id="GO:0012505">
    <property type="term" value="C:endomembrane system"/>
    <property type="evidence" value="ECO:0007669"/>
    <property type="project" value="UniProtKB-SubCell"/>
</dbReference>
<accession>F0X9J9</accession>
<dbReference type="PANTHER" id="PTHR24223:SF443">
    <property type="entry name" value="MULTIDRUG-RESISTANCE LIKE PROTEIN 1, ISOFORM I"/>
    <property type="match status" value="1"/>
</dbReference>
<dbReference type="Gene3D" id="3.40.50.300">
    <property type="entry name" value="P-loop containing nucleotide triphosphate hydrolases"/>
    <property type="match status" value="2"/>
</dbReference>
<dbReference type="GO" id="GO:0000329">
    <property type="term" value="C:fungal-type vacuole membrane"/>
    <property type="evidence" value="ECO:0007669"/>
    <property type="project" value="UniProtKB-ARBA"/>
</dbReference>
<dbReference type="InterPro" id="IPR050173">
    <property type="entry name" value="ABC_transporter_C-like"/>
</dbReference>
<evidence type="ECO:0000256" key="3">
    <source>
        <dbReference type="ARBA" id="ARBA00022741"/>
    </source>
</evidence>
<dbReference type="RefSeq" id="XP_014175554.1">
    <property type="nucleotide sequence ID" value="XM_014320079.1"/>
</dbReference>
<dbReference type="AlphaFoldDB" id="F0X9J9"/>
<dbReference type="OrthoDB" id="2013972at2759"/>
<comment type="subcellular location">
    <subcellularLocation>
        <location evidence="1">Endomembrane system</location>
        <topology evidence="1">Multi-pass membrane protein</topology>
    </subcellularLocation>
</comment>
<dbReference type="InterPro" id="IPR003439">
    <property type="entry name" value="ABC_transporter-like_ATP-bd"/>
</dbReference>
<dbReference type="Gene3D" id="3.40.50.150">
    <property type="entry name" value="Vaccinia Virus protein VP39"/>
    <property type="match status" value="1"/>
</dbReference>
<dbReference type="GO" id="GO:0005524">
    <property type="term" value="F:ATP binding"/>
    <property type="evidence" value="ECO:0007669"/>
    <property type="project" value="UniProtKB-KW"/>
</dbReference>
<dbReference type="eggNOG" id="KOG0054">
    <property type="taxonomic scope" value="Eukaryota"/>
</dbReference>
<gene>
    <name evidence="7" type="ORF">CMQ_4141</name>
</gene>
<dbReference type="InterPro" id="IPR029063">
    <property type="entry name" value="SAM-dependent_MTases_sf"/>
</dbReference>
<evidence type="ECO:0000256" key="1">
    <source>
        <dbReference type="ARBA" id="ARBA00004127"/>
    </source>
</evidence>
<dbReference type="GO" id="GO:0042626">
    <property type="term" value="F:ATPase-coupled transmembrane transporter activity"/>
    <property type="evidence" value="ECO:0007669"/>
    <property type="project" value="TreeGrafter"/>
</dbReference>
<name>F0X9J9_GROCL</name>
<organism evidence="8">
    <name type="scientific">Grosmannia clavigera (strain kw1407 / UAMH 11150)</name>
    <name type="common">Blue stain fungus</name>
    <name type="synonym">Graphiocladiella clavigera</name>
    <dbReference type="NCBI Taxonomy" id="655863"/>
    <lineage>
        <taxon>Eukaryota</taxon>
        <taxon>Fungi</taxon>
        <taxon>Dikarya</taxon>
        <taxon>Ascomycota</taxon>
        <taxon>Pezizomycotina</taxon>
        <taxon>Sordariomycetes</taxon>
        <taxon>Sordariomycetidae</taxon>
        <taxon>Ophiostomatales</taxon>
        <taxon>Ophiostomataceae</taxon>
        <taxon>Leptographium</taxon>
    </lineage>
</organism>
<protein>
    <recommendedName>
        <fullName evidence="6">ABC transporter domain-containing protein</fullName>
    </recommendedName>
</protein>
<dbReference type="SUPFAM" id="SSF53335">
    <property type="entry name" value="S-adenosyl-L-methionine-dependent methyltransferases"/>
    <property type="match status" value="1"/>
</dbReference>
<evidence type="ECO:0000256" key="4">
    <source>
        <dbReference type="ARBA" id="ARBA00022840"/>
    </source>
</evidence>
<dbReference type="CDD" id="cd02440">
    <property type="entry name" value="AdoMet_MTases"/>
    <property type="match status" value="1"/>
</dbReference>
<feature type="region of interest" description="Disordered" evidence="5">
    <location>
        <begin position="26"/>
        <end position="48"/>
    </location>
</feature>
<evidence type="ECO:0000259" key="6">
    <source>
        <dbReference type="Pfam" id="PF00005"/>
    </source>
</evidence>
<evidence type="ECO:0000256" key="5">
    <source>
        <dbReference type="SAM" id="MobiDB-lite"/>
    </source>
</evidence>
<dbReference type="Proteomes" id="UP000007796">
    <property type="component" value="Unassembled WGS sequence"/>
</dbReference>
<dbReference type="Pfam" id="PF00005">
    <property type="entry name" value="ABC_tran"/>
    <property type="match status" value="1"/>
</dbReference>
<dbReference type="InterPro" id="IPR027417">
    <property type="entry name" value="P-loop_NTPase"/>
</dbReference>
<dbReference type="GO" id="GO:0016887">
    <property type="term" value="F:ATP hydrolysis activity"/>
    <property type="evidence" value="ECO:0007669"/>
    <property type="project" value="InterPro"/>
</dbReference>
<dbReference type="SUPFAM" id="SSF52540">
    <property type="entry name" value="P-loop containing nucleoside triphosphate hydrolases"/>
    <property type="match status" value="1"/>
</dbReference>
<keyword evidence="3" id="KW-0547">Nucleotide-binding</keyword>
<feature type="domain" description="ABC transporter" evidence="6">
    <location>
        <begin position="309"/>
        <end position="369"/>
    </location>
</feature>
<proteinExistence type="predicted"/>
<keyword evidence="4" id="KW-0067">ATP-binding</keyword>
<sequence length="432" mass="47872">MVVTHSPETAPHVVPAAGARADELQPGHHWTGQPLIEDDTDSTLGDDAASSTASIASTILRYRTVNGRTYHSDSIASNSYWGANDDAQNATLDIQHHVFDLLLGGLYLAPLPKTLDKVVDVGTGTGFWAIDFADQHPEATVIGTDLSPIQPKWVPPNVHFEIDDMTQQWTFEEDSIDFVHGRWLTGCVPDYAALFKEAYRTLKPGGWIESIECNAYLETDDDSMPEDSACAQWGYIFREGAKKMGSTVSFSVVRDKLQRKDLEAAGFINIQERPLKNPISEWSKDPKLKEIGQFTRLAWENDPEDSMTLGNVSLEIQAGEKFGICGRSGSGKSSFLATIFRMLDIRGGSIEIDSVNIQTIPLVDLETEKLMQDILKEAFRDCTVIAIAHRLDTLIEFDRIAVFDNGKVEECGAPRDLLEKQDSAFKKFWAAA</sequence>
<evidence type="ECO:0000313" key="7">
    <source>
        <dbReference type="EMBL" id="EFX06072.1"/>
    </source>
</evidence>
<evidence type="ECO:0000256" key="2">
    <source>
        <dbReference type="ARBA" id="ARBA00022737"/>
    </source>
</evidence>
<dbReference type="PANTHER" id="PTHR24223">
    <property type="entry name" value="ATP-BINDING CASSETTE SUB-FAMILY C"/>
    <property type="match status" value="1"/>
</dbReference>
<dbReference type="EMBL" id="GL629735">
    <property type="protein sequence ID" value="EFX06072.1"/>
    <property type="molecule type" value="Genomic_DNA"/>
</dbReference>
<dbReference type="InParanoid" id="F0X9J9"/>
<dbReference type="HOGENOM" id="CLU_634688_0_0_1"/>
<dbReference type="GeneID" id="25977320"/>
<evidence type="ECO:0000313" key="8">
    <source>
        <dbReference type="Proteomes" id="UP000007796"/>
    </source>
</evidence>
<keyword evidence="2" id="KW-0677">Repeat</keyword>
<keyword evidence="8" id="KW-1185">Reference proteome</keyword>
<reference evidence="7 8" key="1">
    <citation type="journal article" date="2011" name="Proc. Natl. Acad. Sci. U.S.A.">
        <title>Genome and transcriptome analyses of the mountain pine beetle-fungal symbiont Grosmannia clavigera, a lodgepole pine pathogen.</title>
        <authorList>
            <person name="DiGuistini S."/>
            <person name="Wang Y."/>
            <person name="Liao N.Y."/>
            <person name="Taylor G."/>
            <person name="Tanguay P."/>
            <person name="Feau N."/>
            <person name="Henrissat B."/>
            <person name="Chan S.K."/>
            <person name="Hesse-Orce U."/>
            <person name="Alamouti S.M."/>
            <person name="Tsui C.K.M."/>
            <person name="Docking R.T."/>
            <person name="Levasseur A."/>
            <person name="Haridas S."/>
            <person name="Robertson G."/>
            <person name="Birol I."/>
            <person name="Holt R.A."/>
            <person name="Marra M.A."/>
            <person name="Hamelin R.C."/>
            <person name="Hirst M."/>
            <person name="Jones S.J.M."/>
            <person name="Bohlmann J."/>
            <person name="Breuil C."/>
        </authorList>
    </citation>
    <scope>NUCLEOTIDE SEQUENCE [LARGE SCALE GENOMIC DNA]</scope>
    <source>
        <strain evidence="8">kw1407 / UAMH 11150</strain>
    </source>
</reference>